<dbReference type="EMBL" id="CP036422">
    <property type="protein sequence ID" value="QFU75596.1"/>
    <property type="molecule type" value="Genomic_DNA"/>
</dbReference>
<dbReference type="SUPFAM" id="SSF53850">
    <property type="entry name" value="Periplasmic binding protein-like II"/>
    <property type="match status" value="1"/>
</dbReference>
<sequence>MLTGLQITRSTEVTMIRTLSALLLACLFGSSVAVAQQPLKLMANTSPPYADEKLPQRGLAIELVEHAFAGTGVETSVTIESWSRALEGARLGVYNGLATAWYSDERAQDLVFSEPYLSSKLIVLKRHGDPRNYTRLEQLAGKRLGIRTDYAYPVDLAAIPGLQLVEENHLIQNLLNLINGEVDFVIGDLRTVNHQLHEYLASSRHKVKVANISLPSVARHVAVSRSYAGHEKVIANFNASLQRARKDGSHQAIVDRWDQRYTAK</sequence>
<feature type="domain" description="Solute-binding protein family 3/N-terminal" evidence="3">
    <location>
        <begin position="38"/>
        <end position="260"/>
    </location>
</feature>
<dbReference type="Pfam" id="PF00497">
    <property type="entry name" value="SBP_bac_3"/>
    <property type="match status" value="1"/>
</dbReference>
<dbReference type="KEGG" id="halc:EY643_08005"/>
<protein>
    <submittedName>
        <fullName evidence="4">Transporter substrate-binding domain-containing protein</fullName>
    </submittedName>
</protein>
<keyword evidence="5" id="KW-1185">Reference proteome</keyword>
<keyword evidence="2" id="KW-0732">Signal</keyword>
<evidence type="ECO:0000256" key="1">
    <source>
        <dbReference type="ARBA" id="ARBA00010333"/>
    </source>
</evidence>
<organism evidence="4 5">
    <name type="scientific">Halioglobus maricola</name>
    <dbReference type="NCBI Taxonomy" id="2601894"/>
    <lineage>
        <taxon>Bacteria</taxon>
        <taxon>Pseudomonadati</taxon>
        <taxon>Pseudomonadota</taxon>
        <taxon>Gammaproteobacteria</taxon>
        <taxon>Cellvibrionales</taxon>
        <taxon>Halieaceae</taxon>
        <taxon>Halioglobus</taxon>
    </lineage>
</organism>
<dbReference type="AlphaFoldDB" id="A0A5P9NJA9"/>
<name>A0A5P9NJA9_9GAMM</name>
<dbReference type="OrthoDB" id="5562041at2"/>
<reference evidence="4 5" key="1">
    <citation type="submission" date="2019-02" db="EMBL/GenBank/DDBJ databases">
        <authorList>
            <person name="Li S.-H."/>
        </authorList>
    </citation>
    <scope>NUCLEOTIDE SEQUENCE [LARGE SCALE GENOMIC DNA]</scope>
    <source>
        <strain evidence="4 5">IMCC14385</strain>
    </source>
</reference>
<comment type="similarity">
    <text evidence="1">Belongs to the bacterial solute-binding protein 3 family.</text>
</comment>
<accession>A0A5P9NJA9</accession>
<gene>
    <name evidence="4" type="ORF">EY643_08005</name>
</gene>
<proteinExistence type="inferred from homology"/>
<dbReference type="PANTHER" id="PTHR35936:SF25">
    <property type="entry name" value="ABC TRANSPORTER SUBSTRATE-BINDING PROTEIN"/>
    <property type="match status" value="1"/>
</dbReference>
<evidence type="ECO:0000256" key="2">
    <source>
        <dbReference type="ARBA" id="ARBA00022729"/>
    </source>
</evidence>
<dbReference type="Gene3D" id="3.40.190.10">
    <property type="entry name" value="Periplasmic binding protein-like II"/>
    <property type="match status" value="2"/>
</dbReference>
<evidence type="ECO:0000313" key="5">
    <source>
        <dbReference type="Proteomes" id="UP000326287"/>
    </source>
</evidence>
<dbReference type="Proteomes" id="UP000326287">
    <property type="component" value="Chromosome"/>
</dbReference>
<dbReference type="SMART" id="SM00062">
    <property type="entry name" value="PBPb"/>
    <property type="match status" value="1"/>
</dbReference>
<dbReference type="PANTHER" id="PTHR35936">
    <property type="entry name" value="MEMBRANE-BOUND LYTIC MUREIN TRANSGLYCOSYLASE F"/>
    <property type="match status" value="1"/>
</dbReference>
<dbReference type="InterPro" id="IPR001638">
    <property type="entry name" value="Solute-binding_3/MltF_N"/>
</dbReference>
<evidence type="ECO:0000313" key="4">
    <source>
        <dbReference type="EMBL" id="QFU75596.1"/>
    </source>
</evidence>
<evidence type="ECO:0000259" key="3">
    <source>
        <dbReference type="SMART" id="SM00062"/>
    </source>
</evidence>